<dbReference type="OrthoDB" id="5465205at2"/>
<dbReference type="EMBL" id="JNGI01000133">
    <property type="protein sequence ID" value="KNC91108.1"/>
    <property type="molecule type" value="Genomic_DNA"/>
</dbReference>
<organism evidence="2 3">
    <name type="scientific">Trabulsiella odontotermitis</name>
    <dbReference type="NCBI Taxonomy" id="379893"/>
    <lineage>
        <taxon>Bacteria</taxon>
        <taxon>Pseudomonadati</taxon>
        <taxon>Pseudomonadota</taxon>
        <taxon>Gammaproteobacteria</taxon>
        <taxon>Enterobacterales</taxon>
        <taxon>Enterobacteriaceae</taxon>
        <taxon>Trabulsiella</taxon>
    </lineage>
</organism>
<keyword evidence="3" id="KW-1185">Reference proteome</keyword>
<dbReference type="RefSeq" id="WP_049857642.1">
    <property type="nucleotide sequence ID" value="NZ_JNGI01000133.1"/>
</dbReference>
<accession>A0A0L0GRR5</accession>
<name>A0A0L0GRR5_9ENTR</name>
<dbReference type="PATRIC" id="fig|379893.4.peg.570"/>
<dbReference type="Proteomes" id="UP000037393">
    <property type="component" value="Unassembled WGS sequence"/>
</dbReference>
<comment type="caution">
    <text evidence="2">The sequence shown here is derived from an EMBL/GenBank/DDBJ whole genome shotgun (WGS) entry which is preliminary data.</text>
</comment>
<proteinExistence type="predicted"/>
<evidence type="ECO:0000313" key="2">
    <source>
        <dbReference type="EMBL" id="KNC91108.1"/>
    </source>
</evidence>
<protein>
    <recommendedName>
        <fullName evidence="1">FHA domain-containing protein</fullName>
    </recommendedName>
</protein>
<evidence type="ECO:0000259" key="1">
    <source>
        <dbReference type="PROSITE" id="PS50006"/>
    </source>
</evidence>
<dbReference type="PROSITE" id="PS50006">
    <property type="entry name" value="FHA_DOMAIN"/>
    <property type="match status" value="1"/>
</dbReference>
<dbReference type="AlphaFoldDB" id="A0A0L0GRR5"/>
<evidence type="ECO:0000313" key="3">
    <source>
        <dbReference type="Proteomes" id="UP000037393"/>
    </source>
</evidence>
<reference evidence="2 3" key="1">
    <citation type="journal article" date="2015" name="Appl. Environ. Microbiol.">
        <title>The Enterobacterium Trabulsiella odontotermitis Presents Novel Adaptations Related to Its Association with Fungus-Growing Termites.</title>
        <authorList>
            <person name="Sapountzis P."/>
            <person name="Gruntjes T."/>
            <person name="Otani S."/>
            <person name="Estevez J."/>
            <person name="da Costa R.R."/>
            <person name="Plunkett G.3rd."/>
            <person name="Perna N.T."/>
            <person name="Poulsen M."/>
        </authorList>
    </citation>
    <scope>NUCLEOTIDE SEQUENCE [LARGE SCALE GENOMIC DNA]</scope>
    <source>
        <strain evidence="2 3">12</strain>
    </source>
</reference>
<dbReference type="InterPro" id="IPR000253">
    <property type="entry name" value="FHA_dom"/>
</dbReference>
<sequence length="137" mass="14164">MALTDVQKADVDAPYIDGELIPVPAAAGELIPAGTIVCINADGLAVGGQVAPDLVYAGRAEERADNTGGGNGDIPVLVRRHKAFRWANDGTVTQAALGKRIFILDNRTLTNAAGIDDTTHSPSGVVVMLASDGVWTE</sequence>
<feature type="domain" description="FHA" evidence="1">
    <location>
        <begin position="55"/>
        <end position="120"/>
    </location>
</feature>
<gene>
    <name evidence="2" type="ORF">GM31_02755</name>
</gene>